<proteinExistence type="predicted"/>
<dbReference type="SUPFAM" id="SSF53850">
    <property type="entry name" value="Periplasmic binding protein-like II"/>
    <property type="match status" value="1"/>
</dbReference>
<protein>
    <submittedName>
        <fullName evidence="2">Uncharacterized protein</fullName>
    </submittedName>
</protein>
<keyword evidence="3" id="KW-1185">Reference proteome</keyword>
<dbReference type="EMBL" id="QYBB01000039">
    <property type="protein sequence ID" value="RYC29800.1"/>
    <property type="molecule type" value="Genomic_DNA"/>
</dbReference>
<feature type="region of interest" description="Disordered" evidence="1">
    <location>
        <begin position="89"/>
        <end position="150"/>
    </location>
</feature>
<dbReference type="Proteomes" id="UP000290759">
    <property type="component" value="Unassembled WGS sequence"/>
</dbReference>
<reference evidence="2 3" key="1">
    <citation type="submission" date="2018-12" db="EMBL/GenBank/DDBJ databases">
        <authorList>
            <person name="Grouzdev D.S."/>
            <person name="Krutkina M.S."/>
        </authorList>
    </citation>
    <scope>NUCLEOTIDE SEQUENCE [LARGE SCALE GENOMIC DNA]</scope>
    <source>
        <strain evidence="2 3">RmlP026</strain>
    </source>
</reference>
<organism evidence="2 3">
    <name type="scientific">Lichenibacterium minor</name>
    <dbReference type="NCBI Taxonomy" id="2316528"/>
    <lineage>
        <taxon>Bacteria</taxon>
        <taxon>Pseudomonadati</taxon>
        <taxon>Pseudomonadota</taxon>
        <taxon>Alphaproteobacteria</taxon>
        <taxon>Hyphomicrobiales</taxon>
        <taxon>Lichenihabitantaceae</taxon>
        <taxon>Lichenibacterium</taxon>
    </lineage>
</organism>
<evidence type="ECO:0000256" key="1">
    <source>
        <dbReference type="SAM" id="MobiDB-lite"/>
    </source>
</evidence>
<dbReference type="AlphaFoldDB" id="A0A4Q2U144"/>
<comment type="caution">
    <text evidence="2">The sequence shown here is derived from an EMBL/GenBank/DDBJ whole genome shotgun (WGS) entry which is preliminary data.</text>
</comment>
<reference evidence="2 3" key="2">
    <citation type="submission" date="2019-02" db="EMBL/GenBank/DDBJ databases">
        <title>'Lichenibacterium ramalinii' gen. nov. sp. nov., 'Lichenibacterium minor' gen. nov. sp. nov.</title>
        <authorList>
            <person name="Pankratov T."/>
        </authorList>
    </citation>
    <scope>NUCLEOTIDE SEQUENCE [LARGE SCALE GENOMIC DNA]</scope>
    <source>
        <strain evidence="2 3">RmlP026</strain>
    </source>
</reference>
<gene>
    <name evidence="2" type="ORF">D3273_21980</name>
</gene>
<name>A0A4Q2U144_9HYPH</name>
<evidence type="ECO:0000313" key="2">
    <source>
        <dbReference type="EMBL" id="RYC29800.1"/>
    </source>
</evidence>
<accession>A0A4Q2U144</accession>
<dbReference type="OrthoDB" id="9803988at2"/>
<evidence type="ECO:0000313" key="3">
    <source>
        <dbReference type="Proteomes" id="UP000290759"/>
    </source>
</evidence>
<dbReference type="Gene3D" id="3.10.105.10">
    <property type="entry name" value="Dipeptide-binding Protein, Domain 3"/>
    <property type="match status" value="1"/>
</dbReference>
<feature type="compositionally biased region" description="Basic residues" evidence="1">
    <location>
        <begin position="89"/>
        <end position="109"/>
    </location>
</feature>
<sequence length="150" mass="15892">MGLSALTGPSDVAKAKADIAAAGSKGEPVMVLVPTDFPTLNAMALVGADMLKRCGLAVDVVATDWGLSCRVAQGAGRGRLERVLHQLHRARREHARHPSRPARQRRGRLVRLGDGAEARGAARRLVRGAGCRGPEGDRRPDPGSGVQRRP</sequence>